<protein>
    <recommendedName>
        <fullName evidence="3">Lipoprotein</fullName>
    </recommendedName>
</protein>
<evidence type="ECO:0000313" key="2">
    <source>
        <dbReference type="EMBL" id="SVD50296.1"/>
    </source>
</evidence>
<accession>A0A382VUL7</accession>
<dbReference type="EMBL" id="UINC01154810">
    <property type="protein sequence ID" value="SVD50296.1"/>
    <property type="molecule type" value="Genomic_DNA"/>
</dbReference>
<keyword evidence="1" id="KW-0812">Transmembrane</keyword>
<feature type="transmembrane region" description="Helical" evidence="1">
    <location>
        <begin position="13"/>
        <end position="34"/>
    </location>
</feature>
<evidence type="ECO:0000256" key="1">
    <source>
        <dbReference type="SAM" id="Phobius"/>
    </source>
</evidence>
<gene>
    <name evidence="2" type="ORF">METZ01_LOCUS403150</name>
</gene>
<dbReference type="AlphaFoldDB" id="A0A382VUL7"/>
<proteinExistence type="predicted"/>
<evidence type="ECO:0008006" key="3">
    <source>
        <dbReference type="Google" id="ProtNLM"/>
    </source>
</evidence>
<name>A0A382VUL7_9ZZZZ</name>
<feature type="non-terminal residue" evidence="2">
    <location>
        <position position="56"/>
    </location>
</feature>
<keyword evidence="1" id="KW-0472">Membrane</keyword>
<organism evidence="2">
    <name type="scientific">marine metagenome</name>
    <dbReference type="NCBI Taxonomy" id="408172"/>
    <lineage>
        <taxon>unclassified sequences</taxon>
        <taxon>metagenomes</taxon>
        <taxon>ecological metagenomes</taxon>
    </lineage>
</organism>
<dbReference type="PROSITE" id="PS51257">
    <property type="entry name" value="PROKAR_LIPOPROTEIN"/>
    <property type="match status" value="1"/>
</dbReference>
<keyword evidence="1" id="KW-1133">Transmembrane helix</keyword>
<reference evidence="2" key="1">
    <citation type="submission" date="2018-05" db="EMBL/GenBank/DDBJ databases">
        <authorList>
            <person name="Lanie J.A."/>
            <person name="Ng W.-L."/>
            <person name="Kazmierczak K.M."/>
            <person name="Andrzejewski T.M."/>
            <person name="Davidsen T.M."/>
            <person name="Wayne K.J."/>
            <person name="Tettelin H."/>
            <person name="Glass J.I."/>
            <person name="Rusch D."/>
            <person name="Podicherti R."/>
            <person name="Tsui H.-C.T."/>
            <person name="Winkler M.E."/>
        </authorList>
    </citation>
    <scope>NUCLEOTIDE SEQUENCE</scope>
</reference>
<sequence>MKISDFTVKIIPFILYSIFIPILVSFFLVSCGPLSPKKVDLRKIPGDPKLKREKNI</sequence>